<dbReference type="EMBL" id="GBXM01086137">
    <property type="protein sequence ID" value="JAH22440.1"/>
    <property type="molecule type" value="Transcribed_RNA"/>
</dbReference>
<reference evidence="1" key="2">
    <citation type="journal article" date="2015" name="Fish Shellfish Immunol.">
        <title>Early steps in the European eel (Anguilla anguilla)-Vibrio vulnificus interaction in the gills: Role of the RtxA13 toxin.</title>
        <authorList>
            <person name="Callol A."/>
            <person name="Pajuelo D."/>
            <person name="Ebbesson L."/>
            <person name="Teles M."/>
            <person name="MacKenzie S."/>
            <person name="Amaro C."/>
        </authorList>
    </citation>
    <scope>NUCLEOTIDE SEQUENCE</scope>
</reference>
<dbReference type="AlphaFoldDB" id="A0A0E9R1U2"/>
<sequence length="39" mass="4558">MIIILKIILDQRKKSHTWSLLNFGYNSTYQADGAFEITQ</sequence>
<accession>A0A0E9R1U2</accession>
<proteinExistence type="predicted"/>
<protein>
    <submittedName>
        <fullName evidence="1">Uncharacterized protein</fullName>
    </submittedName>
</protein>
<reference evidence="1" key="1">
    <citation type="submission" date="2014-11" db="EMBL/GenBank/DDBJ databases">
        <authorList>
            <person name="Amaro Gonzalez C."/>
        </authorList>
    </citation>
    <scope>NUCLEOTIDE SEQUENCE</scope>
</reference>
<organism evidence="1">
    <name type="scientific">Anguilla anguilla</name>
    <name type="common">European freshwater eel</name>
    <name type="synonym">Muraena anguilla</name>
    <dbReference type="NCBI Taxonomy" id="7936"/>
    <lineage>
        <taxon>Eukaryota</taxon>
        <taxon>Metazoa</taxon>
        <taxon>Chordata</taxon>
        <taxon>Craniata</taxon>
        <taxon>Vertebrata</taxon>
        <taxon>Euteleostomi</taxon>
        <taxon>Actinopterygii</taxon>
        <taxon>Neopterygii</taxon>
        <taxon>Teleostei</taxon>
        <taxon>Anguilliformes</taxon>
        <taxon>Anguillidae</taxon>
        <taxon>Anguilla</taxon>
    </lineage>
</organism>
<evidence type="ECO:0000313" key="1">
    <source>
        <dbReference type="EMBL" id="JAH22440.1"/>
    </source>
</evidence>
<name>A0A0E9R1U2_ANGAN</name>